<name>A0ABM6HR23_9ACTN</name>
<dbReference type="SMART" id="SM00062">
    <property type="entry name" value="PBPb"/>
    <property type="match status" value="1"/>
</dbReference>
<evidence type="ECO:0000259" key="4">
    <source>
        <dbReference type="SMART" id="SM00062"/>
    </source>
</evidence>
<feature type="signal peptide" evidence="3">
    <location>
        <begin position="1"/>
        <end position="38"/>
    </location>
</feature>
<evidence type="ECO:0000256" key="3">
    <source>
        <dbReference type="SAM" id="SignalP"/>
    </source>
</evidence>
<feature type="compositionally biased region" description="Basic and acidic residues" evidence="2">
    <location>
        <begin position="47"/>
        <end position="69"/>
    </location>
</feature>
<dbReference type="InterPro" id="IPR037298">
    <property type="entry name" value="PheC_PBP2"/>
</dbReference>
<dbReference type="Proteomes" id="UP000187851">
    <property type="component" value="Chromosome"/>
</dbReference>
<organism evidence="5 6">
    <name type="scientific">Streptomyces autolyticus</name>
    <dbReference type="NCBI Taxonomy" id="75293"/>
    <lineage>
        <taxon>Bacteria</taxon>
        <taxon>Bacillati</taxon>
        <taxon>Actinomycetota</taxon>
        <taxon>Actinomycetes</taxon>
        <taxon>Kitasatosporales</taxon>
        <taxon>Streptomycetaceae</taxon>
        <taxon>Streptomyces</taxon>
    </lineage>
</organism>
<proteinExistence type="predicted"/>
<dbReference type="SUPFAM" id="SSF53850">
    <property type="entry name" value="Periplasmic binding protein-like II"/>
    <property type="match status" value="1"/>
</dbReference>
<dbReference type="PANTHER" id="PTHR35936:SF19">
    <property type="entry name" value="AMINO-ACID-BINDING PROTEIN YXEM-RELATED"/>
    <property type="match status" value="1"/>
</dbReference>
<sequence length="307" mass="33481">MRLVAAARPRPGGAVKRTVTLSALAAVLAVTAAGSALAVGTASKPTSKPEPKSEPKAESVRASAADRARQQRGTLLDRVPERGVLKVCTTGDYRPFSHRDPTSGAYTGIDIKMAGDLAKSLDAKPAFVPTTWATLVDDLVAGRCDVGMGGVSVTLERARKAYFSEPYLTDGKTPIVRCEDKDKYRTLEEIDKPGVRVVVNPGGTNEQFARAHVEQATLTVHPDNTTIFDEIIEGRADVMMTDASETRYQSAIHPELCAVHPDEPFSFSEKAYALPRGDAQFKEYVDQWVHLATHDGTYQKYEDEWMK</sequence>
<accession>A0ABM6HR23</accession>
<dbReference type="EMBL" id="CP019458">
    <property type="protein sequence ID" value="AQA16671.1"/>
    <property type="molecule type" value="Genomic_DNA"/>
</dbReference>
<reference evidence="5 6" key="1">
    <citation type="journal article" date="2017" name="J. Biotechnol.">
        <title>The complete genome sequence of Streptomyces autolyticus CGMCC 0516, the producer of geldanamycin, autolytimycin, reblastatin and elaiophylin.</title>
        <authorList>
            <person name="Yin M."/>
            <person name="Jiang M."/>
            <person name="Ren Z."/>
            <person name="Dong Y."/>
            <person name="Lu T."/>
        </authorList>
    </citation>
    <scope>NUCLEOTIDE SEQUENCE [LARGE SCALE GENOMIC DNA]</scope>
    <source>
        <strain evidence="5 6">CGMCC0516</strain>
    </source>
</reference>
<dbReference type="CDD" id="cd01069">
    <property type="entry name" value="PBP2_PheC"/>
    <property type="match status" value="1"/>
</dbReference>
<keyword evidence="6" id="KW-1185">Reference proteome</keyword>
<evidence type="ECO:0000313" key="5">
    <source>
        <dbReference type="EMBL" id="AQA16671.1"/>
    </source>
</evidence>
<feature type="chain" id="PRO_5045822819" evidence="3">
    <location>
        <begin position="39"/>
        <end position="307"/>
    </location>
</feature>
<dbReference type="Gene3D" id="3.40.190.10">
    <property type="entry name" value="Periplasmic binding protein-like II"/>
    <property type="match status" value="2"/>
</dbReference>
<evidence type="ECO:0000256" key="2">
    <source>
        <dbReference type="SAM" id="MobiDB-lite"/>
    </source>
</evidence>
<dbReference type="PANTHER" id="PTHR35936">
    <property type="entry name" value="MEMBRANE-BOUND LYTIC MUREIN TRANSGLYCOSYLASE F"/>
    <property type="match status" value="1"/>
</dbReference>
<keyword evidence="1 3" id="KW-0732">Signal</keyword>
<evidence type="ECO:0000313" key="6">
    <source>
        <dbReference type="Proteomes" id="UP000187851"/>
    </source>
</evidence>
<protein>
    <submittedName>
        <fullName evidence="5">ABC transporter substrate-binding protein</fullName>
    </submittedName>
</protein>
<feature type="region of interest" description="Disordered" evidence="2">
    <location>
        <begin position="39"/>
        <end position="74"/>
    </location>
</feature>
<dbReference type="Pfam" id="PF00497">
    <property type="entry name" value="SBP_bac_3"/>
    <property type="match status" value="1"/>
</dbReference>
<dbReference type="InterPro" id="IPR001638">
    <property type="entry name" value="Solute-binding_3/MltF_N"/>
</dbReference>
<feature type="domain" description="Solute-binding protein family 3/N-terminal" evidence="4">
    <location>
        <begin position="84"/>
        <end position="307"/>
    </location>
</feature>
<gene>
    <name evidence="5" type="ORF">BV401_34020</name>
</gene>
<evidence type="ECO:0000256" key="1">
    <source>
        <dbReference type="ARBA" id="ARBA00022729"/>
    </source>
</evidence>